<accession>V6HJB7</accession>
<sequence>MHREEVSAANTIRFSGLELIRLSKVQEVSQIKVVRKIIQVDPIRITTKILLLNFVSGNSMLKFSFMAKGYLTRLYSQAKTLRYEVGIDLYSLPCFFR</sequence>
<organism evidence="1 2">
    <name type="scientific">Leptospira inadai serovar Lyme str. 10</name>
    <dbReference type="NCBI Taxonomy" id="1049790"/>
    <lineage>
        <taxon>Bacteria</taxon>
        <taxon>Pseudomonadati</taxon>
        <taxon>Spirochaetota</taxon>
        <taxon>Spirochaetia</taxon>
        <taxon>Leptospirales</taxon>
        <taxon>Leptospiraceae</taxon>
        <taxon>Leptospira</taxon>
    </lineage>
</organism>
<protein>
    <submittedName>
        <fullName evidence="1">Uncharacterized protein</fullName>
    </submittedName>
</protein>
<proteinExistence type="predicted"/>
<name>V6HJB7_9LEPT</name>
<dbReference type="Proteomes" id="UP000018719">
    <property type="component" value="Unassembled WGS sequence"/>
</dbReference>
<comment type="caution">
    <text evidence="1">The sequence shown here is derived from an EMBL/GenBank/DDBJ whole genome shotgun (WGS) entry which is preliminary data.</text>
</comment>
<evidence type="ECO:0000313" key="1">
    <source>
        <dbReference type="EMBL" id="EQA36935.1"/>
    </source>
</evidence>
<reference evidence="1 2" key="1">
    <citation type="submission" date="2013-05" db="EMBL/GenBank/DDBJ databases">
        <authorList>
            <person name="Harkins D.M."/>
            <person name="Durkin A.S."/>
            <person name="Brinkac L.M."/>
            <person name="Haft D.H."/>
            <person name="Selengut J.D."/>
            <person name="Sanka R."/>
            <person name="DePew J."/>
            <person name="Purushe J."/>
            <person name="Hartskeerl R.A."/>
            <person name="Ahmed A."/>
            <person name="van der Linden H."/>
            <person name="Goris M.G.A."/>
            <person name="Vinetz J.M."/>
            <person name="Sutton G.G."/>
            <person name="Nierman W.C."/>
            <person name="Fouts D.E."/>
        </authorList>
    </citation>
    <scope>NUCLEOTIDE SEQUENCE [LARGE SCALE GENOMIC DNA]</scope>
    <source>
        <strain evidence="1 2">10</strain>
    </source>
</reference>
<gene>
    <name evidence="1" type="ORF">LEP1GSC047_3217</name>
</gene>
<evidence type="ECO:0000313" key="2">
    <source>
        <dbReference type="Proteomes" id="UP000018719"/>
    </source>
</evidence>
<dbReference type="EMBL" id="AHMM02000017">
    <property type="protein sequence ID" value="EQA36935.1"/>
    <property type="molecule type" value="Genomic_DNA"/>
</dbReference>
<dbReference type="AlphaFoldDB" id="V6HJB7"/>